<dbReference type="HOGENOM" id="CLU_2974847_0_0_11"/>
<organism evidence="1 2">
    <name type="scientific">Nocardia farcinica (strain IFM 10152)</name>
    <dbReference type="NCBI Taxonomy" id="247156"/>
    <lineage>
        <taxon>Bacteria</taxon>
        <taxon>Bacillati</taxon>
        <taxon>Actinomycetota</taxon>
        <taxon>Actinomycetes</taxon>
        <taxon>Mycobacteriales</taxon>
        <taxon>Nocardiaceae</taxon>
        <taxon>Nocardia</taxon>
    </lineage>
</organism>
<protein>
    <submittedName>
        <fullName evidence="1">Uncharacterized protein</fullName>
    </submittedName>
</protein>
<dbReference type="AlphaFoldDB" id="Q5YXC6"/>
<gene>
    <name evidence="1" type="ordered locus">NFA_23180</name>
</gene>
<keyword evidence="2" id="KW-1185">Reference proteome</keyword>
<evidence type="ECO:0000313" key="2">
    <source>
        <dbReference type="Proteomes" id="UP000006820"/>
    </source>
</evidence>
<evidence type="ECO:0000313" key="1">
    <source>
        <dbReference type="EMBL" id="BAD57165.1"/>
    </source>
</evidence>
<accession>Q5YXC6</accession>
<dbReference type="EMBL" id="AP006618">
    <property type="protein sequence ID" value="BAD57165.1"/>
    <property type="molecule type" value="Genomic_DNA"/>
</dbReference>
<dbReference type="Proteomes" id="UP000006820">
    <property type="component" value="Chromosome"/>
</dbReference>
<name>Q5YXC6_NOCFA</name>
<dbReference type="STRING" id="247156.NFA_23180"/>
<sequence>MRKVAGMRIEAVRTAVTIGVAAAVLAAGFVVAQRALPADRALAEAQRGPAPVYTDRTG</sequence>
<dbReference type="KEGG" id="nfa:NFA_23180"/>
<proteinExistence type="predicted"/>
<reference evidence="1 2" key="1">
    <citation type="journal article" date="2004" name="Proc. Natl. Acad. Sci. U.S.A.">
        <title>The complete genomic sequence of Nocardia farcinica IFM 10152.</title>
        <authorList>
            <person name="Ishikawa J."/>
            <person name="Yamashita A."/>
            <person name="Mikami Y."/>
            <person name="Hoshino Y."/>
            <person name="Kurita H."/>
            <person name="Hotta K."/>
            <person name="Shiba T."/>
            <person name="Hattori M."/>
        </authorList>
    </citation>
    <scope>NUCLEOTIDE SEQUENCE [LARGE SCALE GENOMIC DNA]</scope>
    <source>
        <strain evidence="1 2">IFM 10152</strain>
    </source>
</reference>